<dbReference type="PANTHER" id="PTHR42736">
    <property type="entry name" value="PROTEIN-GLUTAMINE GAMMA-GLUTAMYLTRANSFERASE"/>
    <property type="match status" value="1"/>
</dbReference>
<feature type="transmembrane region" description="Helical" evidence="1">
    <location>
        <begin position="127"/>
        <end position="146"/>
    </location>
</feature>
<dbReference type="InterPro" id="IPR025403">
    <property type="entry name" value="TgpA-like_C"/>
</dbReference>
<dbReference type="Gene3D" id="3.10.620.30">
    <property type="match status" value="1"/>
</dbReference>
<gene>
    <name evidence="3" type="ORF">WB794_01490</name>
</gene>
<protein>
    <submittedName>
        <fullName evidence="3">DUF3488 and transglutaminase-like domain-containing protein</fullName>
    </submittedName>
</protein>
<dbReference type="Pfam" id="PF01841">
    <property type="entry name" value="Transglut_core"/>
    <property type="match status" value="1"/>
</dbReference>
<dbReference type="SMART" id="SM00460">
    <property type="entry name" value="TGc"/>
    <property type="match status" value="1"/>
</dbReference>
<evidence type="ECO:0000313" key="3">
    <source>
        <dbReference type="EMBL" id="MEJ1248352.1"/>
    </source>
</evidence>
<dbReference type="Pfam" id="PF11992">
    <property type="entry name" value="TgpA_N"/>
    <property type="match status" value="1"/>
</dbReference>
<evidence type="ECO:0000256" key="1">
    <source>
        <dbReference type="SAM" id="Phobius"/>
    </source>
</evidence>
<dbReference type="RefSeq" id="WP_337334074.1">
    <property type="nucleotide sequence ID" value="NZ_JBBDHC010000002.1"/>
</dbReference>
<proteinExistence type="predicted"/>
<dbReference type="AlphaFoldDB" id="A0AAW9QTH7"/>
<comment type="caution">
    <text evidence="3">The sequence shown here is derived from an EMBL/GenBank/DDBJ whole genome shotgun (WGS) entry which is preliminary data.</text>
</comment>
<keyword evidence="1" id="KW-0812">Transmembrane</keyword>
<keyword evidence="1" id="KW-0472">Membrane</keyword>
<dbReference type="Proteomes" id="UP001364472">
    <property type="component" value="Unassembled WGS sequence"/>
</dbReference>
<feature type="transmembrane region" description="Helical" evidence="1">
    <location>
        <begin position="31"/>
        <end position="49"/>
    </location>
</feature>
<name>A0AAW9QTH7_9GAMM</name>
<feature type="transmembrane region" description="Helical" evidence="1">
    <location>
        <begin position="542"/>
        <end position="562"/>
    </location>
</feature>
<sequence length="658" mass="72275">MKAVALDRTSFLWVAAAVVAALLPVLPAFPIWLAALLLAIIALGIGLGLRRKRLPVVLRLLLTLATAVAAVAASGFSVSQDTGAALLAAMLASKLLETGSVRDGRSACSFSLFAVMAGFLRDQGPWTLLLALGACVLILTALIRLARVELPGLEAAPVRPARALAASMKMLAISLPFAAVVFFLFPRFPEPLWGSPGAEDRARTGLSNEMSPGDIVEMLLDDSPALRVTFEGDPPSASTLYWRGPVLSDFDGRRWSRWIGGGFGPETELEATGPMLFHEVMQEPTVYRYLVGLDVPGVAPEGARIAPDRTVYATRPSRSVRQFRMGSAVQYRLEPALPALSRQRQLRLPEGYNAQTAQLMAQWKAEDARPDALIQRALALFNRSFTYSLTPPPLARDSIDDFLFATREGYCEHFASAFVVMMRSAGIPARVVTGYQGGFHNRIGDYWLVRNSDAHAWTEVWLEGRGWVRVDPTAAVAPERIQSGLSGIVPPPGALSRFGQPLWNTLDALRRGWNYLIVDFNAARQRQLLRRLGLDIEDWRQLGVALIAAIALALALSFAMLWRSGSTVAEDPLLAAWKKLCRRLAGAGIEKMPSETPTQFIERAARALPDDARHLQSLSVRYVARRYADQPRDSDATRALIRELKQFRPRTRITRRAP</sequence>
<dbReference type="InterPro" id="IPR002931">
    <property type="entry name" value="Transglutaminase-like"/>
</dbReference>
<dbReference type="InterPro" id="IPR052901">
    <property type="entry name" value="Bact_TGase-like"/>
</dbReference>
<dbReference type="Pfam" id="PF13559">
    <property type="entry name" value="DUF4129"/>
    <property type="match status" value="1"/>
</dbReference>
<dbReference type="PANTHER" id="PTHR42736:SF1">
    <property type="entry name" value="PROTEIN-GLUTAMINE GAMMA-GLUTAMYLTRANSFERASE"/>
    <property type="match status" value="1"/>
</dbReference>
<feature type="transmembrane region" description="Helical" evidence="1">
    <location>
        <begin position="166"/>
        <end position="185"/>
    </location>
</feature>
<dbReference type="InterPro" id="IPR021878">
    <property type="entry name" value="TgpA_N"/>
</dbReference>
<evidence type="ECO:0000259" key="2">
    <source>
        <dbReference type="SMART" id="SM00460"/>
    </source>
</evidence>
<keyword evidence="4" id="KW-1185">Reference proteome</keyword>
<dbReference type="SUPFAM" id="SSF54001">
    <property type="entry name" value="Cysteine proteinases"/>
    <property type="match status" value="1"/>
</dbReference>
<dbReference type="EMBL" id="JBBDHC010000002">
    <property type="protein sequence ID" value="MEJ1248352.1"/>
    <property type="molecule type" value="Genomic_DNA"/>
</dbReference>
<reference evidence="3 4" key="1">
    <citation type="journal article" date="2016" name="Antonie Van Leeuwenhoek">
        <title>Denitratimonas tolerans gen. nov., sp. nov., a denitrifying bacterium isolated from a bioreactor for tannery wastewater treatment.</title>
        <authorList>
            <person name="Han S.I."/>
            <person name="Kim J.O."/>
            <person name="Lee Y.R."/>
            <person name="Ekpeghere K.I."/>
            <person name="Koh S.C."/>
            <person name="Whang K.S."/>
        </authorList>
    </citation>
    <scope>NUCLEOTIDE SEQUENCE [LARGE SCALE GENOMIC DNA]</scope>
    <source>
        <strain evidence="3 4">KACC 17565</strain>
    </source>
</reference>
<dbReference type="InterPro" id="IPR038765">
    <property type="entry name" value="Papain-like_cys_pep_sf"/>
</dbReference>
<evidence type="ECO:0000313" key="4">
    <source>
        <dbReference type="Proteomes" id="UP001364472"/>
    </source>
</evidence>
<feature type="transmembrane region" description="Helical" evidence="1">
    <location>
        <begin position="56"/>
        <end position="78"/>
    </location>
</feature>
<organism evidence="3 4">
    <name type="scientific">Denitratimonas tolerans</name>
    <dbReference type="NCBI Taxonomy" id="1338420"/>
    <lineage>
        <taxon>Bacteria</taxon>
        <taxon>Pseudomonadati</taxon>
        <taxon>Pseudomonadota</taxon>
        <taxon>Gammaproteobacteria</taxon>
        <taxon>Lysobacterales</taxon>
        <taxon>Lysobacteraceae</taxon>
        <taxon>Denitratimonas</taxon>
    </lineage>
</organism>
<feature type="domain" description="Transglutaminase-like" evidence="2">
    <location>
        <begin position="403"/>
        <end position="474"/>
    </location>
</feature>
<accession>A0AAW9QTH7</accession>
<keyword evidence="1" id="KW-1133">Transmembrane helix</keyword>